<dbReference type="Proteomes" id="UP000185891">
    <property type="component" value="Unassembled WGS sequence"/>
</dbReference>
<comment type="caution">
    <text evidence="1">The sequence shown here is derived from an EMBL/GenBank/DDBJ whole genome shotgun (WGS) entry which is preliminary data.</text>
</comment>
<gene>
    <name evidence="1" type="ORF">A3E89_01125</name>
</gene>
<proteinExistence type="predicted"/>
<reference evidence="1 2" key="1">
    <citation type="journal article" date="2016" name="Nat. Commun.">
        <title>Thousands of microbial genomes shed light on interconnected biogeochemical processes in an aquifer system.</title>
        <authorList>
            <person name="Anantharaman K."/>
            <person name="Brown C.T."/>
            <person name="Hug L.A."/>
            <person name="Sharon I."/>
            <person name="Castelle C.J."/>
            <person name="Probst A.J."/>
            <person name="Thomas B.C."/>
            <person name="Singh A."/>
            <person name="Wilkins M.J."/>
            <person name="Karaoz U."/>
            <person name="Brodie E.L."/>
            <person name="Williams K.H."/>
            <person name="Hubbard S.S."/>
            <person name="Banfield J.F."/>
        </authorList>
    </citation>
    <scope>NUCLEOTIDE SEQUENCE [LARGE SCALE GENOMIC DNA]</scope>
</reference>
<dbReference type="EMBL" id="MFAA01000038">
    <property type="protein sequence ID" value="OGD68329.1"/>
    <property type="molecule type" value="Genomic_DNA"/>
</dbReference>
<organism evidence="1 2">
    <name type="scientific">Candidatus Campbellbacteria bacterium RIFCSPHIGHO2_12_FULL_35_10</name>
    <dbReference type="NCBI Taxonomy" id="1797578"/>
    <lineage>
        <taxon>Bacteria</taxon>
        <taxon>Candidatus Campbelliibacteriota</taxon>
    </lineage>
</organism>
<evidence type="ECO:0000313" key="1">
    <source>
        <dbReference type="EMBL" id="OGD68329.1"/>
    </source>
</evidence>
<evidence type="ECO:0000313" key="2">
    <source>
        <dbReference type="Proteomes" id="UP000185891"/>
    </source>
</evidence>
<protein>
    <submittedName>
        <fullName evidence="1">Uncharacterized protein</fullName>
    </submittedName>
</protein>
<dbReference type="AlphaFoldDB" id="A0A1F5ELM7"/>
<sequence length="87" mass="9759">MLGDMEKDVNGIIFATCAPKNRELVARTCKYLSECPPENTEGIEIVILKLVEMRTKIQPFRNDDALQTIDELSEAISTLSSMVREGK</sequence>
<name>A0A1F5ELM7_9BACT</name>
<accession>A0A1F5ELM7</accession>